<feature type="compositionally biased region" description="Polar residues" evidence="1">
    <location>
        <begin position="34"/>
        <end position="47"/>
    </location>
</feature>
<gene>
    <name evidence="2" type="ORF">B0H67DRAFT_303485</name>
</gene>
<feature type="region of interest" description="Disordered" evidence="1">
    <location>
        <begin position="1"/>
        <end position="120"/>
    </location>
</feature>
<reference evidence="2" key="1">
    <citation type="submission" date="2023-06" db="EMBL/GenBank/DDBJ databases">
        <title>Genome-scale phylogeny and comparative genomics of the fungal order Sordariales.</title>
        <authorList>
            <consortium name="Lawrence Berkeley National Laboratory"/>
            <person name="Hensen N."/>
            <person name="Bonometti L."/>
            <person name="Westerberg I."/>
            <person name="Brannstrom I.O."/>
            <person name="Guillou S."/>
            <person name="Cros-Aarteil S."/>
            <person name="Calhoun S."/>
            <person name="Haridas S."/>
            <person name="Kuo A."/>
            <person name="Mondo S."/>
            <person name="Pangilinan J."/>
            <person name="Riley R."/>
            <person name="Labutti K."/>
            <person name="Andreopoulos B."/>
            <person name="Lipzen A."/>
            <person name="Chen C."/>
            <person name="Yanf M."/>
            <person name="Daum C."/>
            <person name="Ng V."/>
            <person name="Clum A."/>
            <person name="Steindorff A."/>
            <person name="Ohm R."/>
            <person name="Martin F."/>
            <person name="Silar P."/>
            <person name="Natvig D."/>
            <person name="Lalanne C."/>
            <person name="Gautier V."/>
            <person name="Ament-Velasquez S.L."/>
            <person name="Kruys A."/>
            <person name="Hutchinson M.I."/>
            <person name="Powell A.J."/>
            <person name="Barry K."/>
            <person name="Miller A.N."/>
            <person name="Grigoriev I.V."/>
            <person name="Debuchy R."/>
            <person name="Gladieux P."/>
            <person name="Thoren M.H."/>
            <person name="Johannesson H."/>
        </authorList>
    </citation>
    <scope>NUCLEOTIDE SEQUENCE</scope>
    <source>
        <strain evidence="2">SMH4607-1</strain>
    </source>
</reference>
<protein>
    <submittedName>
        <fullName evidence="2">Uncharacterized protein</fullName>
    </submittedName>
</protein>
<evidence type="ECO:0000256" key="1">
    <source>
        <dbReference type="SAM" id="MobiDB-lite"/>
    </source>
</evidence>
<sequence length="157" mass="17949">MVSKHQSKRKTHSENPSNFTEAGPKSKSTKDSSRYITSQNSDSLSATTKDDRGRTRSPTKGSRSNQGKDRSFRSRSRSWSRSRTPSRSRTLSRTRSRTRSRTPGLTGVVPWRKKKDKPQVGMNCPCCFGTRHPPLVAYYSFNPDDVDVRYLHELPER</sequence>
<dbReference type="EMBL" id="JAUKUA010000005">
    <property type="protein sequence ID" value="KAK0711938.1"/>
    <property type="molecule type" value="Genomic_DNA"/>
</dbReference>
<keyword evidence="3" id="KW-1185">Reference proteome</keyword>
<dbReference type="AlphaFoldDB" id="A0AA40A9U3"/>
<feature type="compositionally biased region" description="Polar residues" evidence="1">
    <location>
        <begin position="56"/>
        <end position="65"/>
    </location>
</feature>
<feature type="compositionally biased region" description="Basic residues" evidence="1">
    <location>
        <begin position="73"/>
        <end position="100"/>
    </location>
</feature>
<organism evidence="2 3">
    <name type="scientific">Lasiosphaeris hirsuta</name>
    <dbReference type="NCBI Taxonomy" id="260670"/>
    <lineage>
        <taxon>Eukaryota</taxon>
        <taxon>Fungi</taxon>
        <taxon>Dikarya</taxon>
        <taxon>Ascomycota</taxon>
        <taxon>Pezizomycotina</taxon>
        <taxon>Sordariomycetes</taxon>
        <taxon>Sordariomycetidae</taxon>
        <taxon>Sordariales</taxon>
        <taxon>Lasiosphaeriaceae</taxon>
        <taxon>Lasiosphaeris</taxon>
    </lineage>
</organism>
<accession>A0AA40A9U3</accession>
<evidence type="ECO:0000313" key="3">
    <source>
        <dbReference type="Proteomes" id="UP001172102"/>
    </source>
</evidence>
<name>A0AA40A9U3_9PEZI</name>
<comment type="caution">
    <text evidence="2">The sequence shown here is derived from an EMBL/GenBank/DDBJ whole genome shotgun (WGS) entry which is preliminary data.</text>
</comment>
<evidence type="ECO:0000313" key="2">
    <source>
        <dbReference type="EMBL" id="KAK0711938.1"/>
    </source>
</evidence>
<feature type="compositionally biased region" description="Basic residues" evidence="1">
    <location>
        <begin position="1"/>
        <end position="11"/>
    </location>
</feature>
<dbReference type="Proteomes" id="UP001172102">
    <property type="component" value="Unassembled WGS sequence"/>
</dbReference>
<proteinExistence type="predicted"/>